<dbReference type="EMBL" id="AONG01000008">
    <property type="protein sequence ID" value="KIQ70029.1"/>
    <property type="molecule type" value="Genomic_DNA"/>
</dbReference>
<reference evidence="2 3" key="1">
    <citation type="submission" date="2013-01" db="EMBL/GenBank/DDBJ databases">
        <authorList>
            <person name="Fiebig A."/>
            <person name="Goeker M."/>
            <person name="Klenk H.-P.P."/>
        </authorList>
    </citation>
    <scope>NUCLEOTIDE SEQUENCE [LARGE SCALE GENOMIC DNA]</scope>
    <source>
        <strain evidence="2 3">DSM 24838</strain>
    </source>
</reference>
<evidence type="ECO:0000313" key="2">
    <source>
        <dbReference type="EMBL" id="KIQ70029.1"/>
    </source>
</evidence>
<protein>
    <submittedName>
        <fullName evidence="2">Uncharacterized protein</fullName>
    </submittedName>
</protein>
<accession>A0A0D0Q6D8</accession>
<keyword evidence="3" id="KW-1185">Reference proteome</keyword>
<sequence length="89" mass="9586">MKLPYRVVSASDRGQTLPSVAPRAPKKGKARLRAFRRSCDRGEAPMALPFPDAPQAAVFAVRSNRSAFITLVQARTKSRANFSLASAAA</sequence>
<dbReference type="Proteomes" id="UP000035100">
    <property type="component" value="Unassembled WGS sequence"/>
</dbReference>
<name>A0A0D0Q6D8_9RHOB</name>
<dbReference type="AlphaFoldDB" id="A0A0D0Q6D8"/>
<proteinExistence type="predicted"/>
<evidence type="ECO:0000313" key="3">
    <source>
        <dbReference type="Proteomes" id="UP000035100"/>
    </source>
</evidence>
<comment type="caution">
    <text evidence="2">The sequence shown here is derived from an EMBL/GenBank/DDBJ whole genome shotgun (WGS) entry which is preliminary data.</text>
</comment>
<gene>
    <name evidence="2" type="ORF">Wenmar_01599</name>
</gene>
<organism evidence="2 3">
    <name type="scientific">Wenxinia marina DSM 24838</name>
    <dbReference type="NCBI Taxonomy" id="1123501"/>
    <lineage>
        <taxon>Bacteria</taxon>
        <taxon>Pseudomonadati</taxon>
        <taxon>Pseudomonadota</taxon>
        <taxon>Alphaproteobacteria</taxon>
        <taxon>Rhodobacterales</taxon>
        <taxon>Roseobacteraceae</taxon>
        <taxon>Wenxinia</taxon>
    </lineage>
</organism>
<feature type="region of interest" description="Disordered" evidence="1">
    <location>
        <begin position="1"/>
        <end position="31"/>
    </location>
</feature>
<dbReference type="STRING" id="1123501.Wenmar_01599"/>
<evidence type="ECO:0000256" key="1">
    <source>
        <dbReference type="SAM" id="MobiDB-lite"/>
    </source>
</evidence>